<evidence type="ECO:0000256" key="2">
    <source>
        <dbReference type="ARBA" id="ARBA00008432"/>
    </source>
</evidence>
<dbReference type="InterPro" id="IPR036259">
    <property type="entry name" value="MFS_trans_sf"/>
</dbReference>
<keyword evidence="6" id="KW-0534">Nitrate assimilation</keyword>
<dbReference type="Proteomes" id="UP000054498">
    <property type="component" value="Unassembled WGS sequence"/>
</dbReference>
<evidence type="ECO:0000256" key="9">
    <source>
        <dbReference type="SAM" id="Phobius"/>
    </source>
</evidence>
<dbReference type="AlphaFoldDB" id="A0A0D2MI30"/>
<dbReference type="EMBL" id="KK101000">
    <property type="protein sequence ID" value="KIZ02660.1"/>
    <property type="molecule type" value="Genomic_DNA"/>
</dbReference>
<dbReference type="CDD" id="cd17341">
    <property type="entry name" value="MFS_NRT2_like"/>
    <property type="match status" value="1"/>
</dbReference>
<evidence type="ECO:0008006" key="12">
    <source>
        <dbReference type="Google" id="ProtNLM"/>
    </source>
</evidence>
<dbReference type="STRING" id="145388.A0A0D2MI30"/>
<dbReference type="FunFam" id="1.20.1250.20:FF:000053">
    <property type="entry name" value="Nitrate transporter 2.1"/>
    <property type="match status" value="1"/>
</dbReference>
<feature type="transmembrane region" description="Helical" evidence="9">
    <location>
        <begin position="355"/>
        <end position="381"/>
    </location>
</feature>
<feature type="transmembrane region" description="Helical" evidence="9">
    <location>
        <begin position="44"/>
        <end position="65"/>
    </location>
</feature>
<feature type="transmembrane region" description="Helical" evidence="9">
    <location>
        <begin position="205"/>
        <end position="223"/>
    </location>
</feature>
<evidence type="ECO:0000313" key="10">
    <source>
        <dbReference type="EMBL" id="KIZ02660.1"/>
    </source>
</evidence>
<evidence type="ECO:0000256" key="7">
    <source>
        <dbReference type="ARBA" id="ARBA00023136"/>
    </source>
</evidence>
<evidence type="ECO:0000256" key="4">
    <source>
        <dbReference type="ARBA" id="ARBA00022692"/>
    </source>
</evidence>
<comment type="subcellular location">
    <subcellularLocation>
        <location evidence="1">Membrane</location>
        <topology evidence="1">Multi-pass membrane protein</topology>
    </subcellularLocation>
</comment>
<dbReference type="GO" id="GO:0015112">
    <property type="term" value="F:nitrate transmembrane transporter activity"/>
    <property type="evidence" value="ECO:0007669"/>
    <property type="project" value="InterPro"/>
</dbReference>
<accession>A0A0D2MI30</accession>
<keyword evidence="5 9" id="KW-1133">Transmembrane helix</keyword>
<evidence type="ECO:0000256" key="6">
    <source>
        <dbReference type="ARBA" id="ARBA00023063"/>
    </source>
</evidence>
<feature type="transmembrane region" description="Helical" evidence="9">
    <location>
        <begin position="136"/>
        <end position="156"/>
    </location>
</feature>
<feature type="transmembrane region" description="Helical" evidence="9">
    <location>
        <begin position="176"/>
        <end position="198"/>
    </location>
</feature>
<feature type="transmembrane region" description="Helical" evidence="9">
    <location>
        <begin position="329"/>
        <end position="349"/>
    </location>
</feature>
<dbReference type="InterPro" id="IPR011701">
    <property type="entry name" value="MFS"/>
</dbReference>
<feature type="transmembrane region" description="Helical" evidence="9">
    <location>
        <begin position="77"/>
        <end position="94"/>
    </location>
</feature>
<reference evidence="10 11" key="1">
    <citation type="journal article" date="2013" name="BMC Genomics">
        <title>Reconstruction of the lipid metabolism for the microalga Monoraphidium neglectum from its genome sequence reveals characteristics suitable for biofuel production.</title>
        <authorList>
            <person name="Bogen C."/>
            <person name="Al-Dilaimi A."/>
            <person name="Albersmeier A."/>
            <person name="Wichmann J."/>
            <person name="Grundmann M."/>
            <person name="Rupp O."/>
            <person name="Lauersen K.J."/>
            <person name="Blifernez-Klassen O."/>
            <person name="Kalinowski J."/>
            <person name="Goesmann A."/>
            <person name="Mussgnug J.H."/>
            <person name="Kruse O."/>
        </authorList>
    </citation>
    <scope>NUCLEOTIDE SEQUENCE [LARGE SCALE GENOMIC DNA]</scope>
    <source>
        <strain evidence="10 11">SAG 48.87</strain>
    </source>
</reference>
<dbReference type="OrthoDB" id="434240at2759"/>
<dbReference type="RefSeq" id="XP_013901679.1">
    <property type="nucleotide sequence ID" value="XM_014046225.1"/>
</dbReference>
<name>A0A0D2MI30_9CHLO</name>
<dbReference type="PANTHER" id="PTHR23515">
    <property type="entry name" value="HIGH-AFFINITY NITRATE TRANSPORTER 2.3"/>
    <property type="match status" value="1"/>
</dbReference>
<sequence length="507" mass="54570">MESDPTKIVDDGAPKFKGPVDSEHKSERFRIWSFQRPHHMAFQFSWLAFFAAFVSTFAPAALLPVIRDNLDLTKVDLGNAGIAAVVGAIAARVAMGNFVDVYGPRFGISICIGLTAPAVYCIGMSTSAIGFILSRLFIGFSLATFVACQFWCTSMFNTKLVGTANAFAAGWGNMGGGFTSFIMPLIFDGIAASGVAVFHAWRWAFFVPASFQVLLTILTMVMAQDMPDGNMADLYSHGALKKPGGASVWKAAVFNYRTWVMAITYGYGFGVELTVDNVISQYMFDQFHLPLSIAGMLGSVFGMMNLFSRPSGGMISDYAAKRFGMRGRLWVMWVIQSLSAVFCILLGLVSNSLGATMAILIIFSIFCQQSCGLSFGIVPFVSKRSTGLVSGFVGAGGNAGGAVTQAIFFTYLSMPTDKAFVWMGVMSLGMTALYLTMYFPMWGGLFVGPKVGVTEEDYYLAEYTPEEISKGMASASVKFAYESRSQRGTKPGATVEAAAPKIVASSA</sequence>
<dbReference type="GO" id="GO:0016020">
    <property type="term" value="C:membrane"/>
    <property type="evidence" value="ECO:0007669"/>
    <property type="project" value="UniProtKB-SubCell"/>
</dbReference>
<dbReference type="KEGG" id="mng:MNEG_5296"/>
<organism evidence="10 11">
    <name type="scientific">Monoraphidium neglectum</name>
    <dbReference type="NCBI Taxonomy" id="145388"/>
    <lineage>
        <taxon>Eukaryota</taxon>
        <taxon>Viridiplantae</taxon>
        <taxon>Chlorophyta</taxon>
        <taxon>core chlorophytes</taxon>
        <taxon>Chlorophyceae</taxon>
        <taxon>CS clade</taxon>
        <taxon>Sphaeropleales</taxon>
        <taxon>Selenastraceae</taxon>
        <taxon>Monoraphidium</taxon>
    </lineage>
</organism>
<keyword evidence="4 9" id="KW-0812">Transmembrane</keyword>
<dbReference type="SUPFAM" id="SSF103473">
    <property type="entry name" value="MFS general substrate transporter"/>
    <property type="match status" value="1"/>
</dbReference>
<dbReference type="GeneID" id="25738173"/>
<feature type="region of interest" description="Disordered" evidence="8">
    <location>
        <begin position="1"/>
        <end position="21"/>
    </location>
</feature>
<evidence type="ECO:0000256" key="5">
    <source>
        <dbReference type="ARBA" id="ARBA00022989"/>
    </source>
</evidence>
<feature type="transmembrane region" description="Helical" evidence="9">
    <location>
        <begin position="419"/>
        <end position="440"/>
    </location>
</feature>
<evidence type="ECO:0000313" key="11">
    <source>
        <dbReference type="Proteomes" id="UP000054498"/>
    </source>
</evidence>
<dbReference type="GO" id="GO:0042128">
    <property type="term" value="P:nitrate assimilation"/>
    <property type="evidence" value="ECO:0007669"/>
    <property type="project" value="UniProtKB-KW"/>
</dbReference>
<protein>
    <recommendedName>
        <fullName evidence="12">Nitrate/nitrite transporter</fullName>
    </recommendedName>
</protein>
<dbReference type="InterPro" id="IPR044772">
    <property type="entry name" value="NO3_transporter"/>
</dbReference>
<dbReference type="GO" id="GO:1990351">
    <property type="term" value="C:transporter complex"/>
    <property type="evidence" value="ECO:0007669"/>
    <property type="project" value="UniProtKB-ARBA"/>
</dbReference>
<feature type="transmembrane region" description="Helical" evidence="9">
    <location>
        <begin position="287"/>
        <end position="308"/>
    </location>
</feature>
<keyword evidence="7 9" id="KW-0472">Membrane</keyword>
<feature type="transmembrane region" description="Helical" evidence="9">
    <location>
        <begin position="388"/>
        <end position="413"/>
    </location>
</feature>
<evidence type="ECO:0000256" key="8">
    <source>
        <dbReference type="SAM" id="MobiDB-lite"/>
    </source>
</evidence>
<comment type="similarity">
    <text evidence="2">Belongs to the major facilitator superfamily. Nitrate/nitrite porter (TC 2.A.1.8) family.</text>
</comment>
<feature type="transmembrane region" description="Helical" evidence="9">
    <location>
        <begin position="106"/>
        <end position="124"/>
    </location>
</feature>
<keyword evidence="11" id="KW-1185">Reference proteome</keyword>
<keyword evidence="3" id="KW-0813">Transport</keyword>
<evidence type="ECO:0000256" key="3">
    <source>
        <dbReference type="ARBA" id="ARBA00022448"/>
    </source>
</evidence>
<gene>
    <name evidence="10" type="ORF">MNEG_5296</name>
</gene>
<dbReference type="Pfam" id="PF07690">
    <property type="entry name" value="MFS_1"/>
    <property type="match status" value="1"/>
</dbReference>
<proteinExistence type="inferred from homology"/>
<dbReference type="Gene3D" id="1.20.1250.20">
    <property type="entry name" value="MFS general substrate transporter like domains"/>
    <property type="match status" value="2"/>
</dbReference>
<evidence type="ECO:0000256" key="1">
    <source>
        <dbReference type="ARBA" id="ARBA00004141"/>
    </source>
</evidence>